<dbReference type="RefSeq" id="WP_122031186.1">
    <property type="nucleotide sequence ID" value="NZ_LS483254.1"/>
</dbReference>
<dbReference type="Gene3D" id="3.20.20.70">
    <property type="entry name" value="Aldolase class I"/>
    <property type="match status" value="1"/>
</dbReference>
<keyword evidence="3 7" id="KW-0312">Gluconeogenesis</keyword>
<protein>
    <recommendedName>
        <fullName evidence="7 8">Triosephosphate isomerase</fullName>
        <shortName evidence="7">TIM</shortName>
        <shortName evidence="7">TPI</shortName>
        <ecNumber evidence="7 8">5.3.1.1</ecNumber>
    </recommendedName>
    <alternativeName>
        <fullName evidence="7">Triose-phosphate isomerase</fullName>
    </alternativeName>
</protein>
<dbReference type="GO" id="GO:0005829">
    <property type="term" value="C:cytosol"/>
    <property type="evidence" value="ECO:0007669"/>
    <property type="project" value="TreeGrafter"/>
</dbReference>
<feature type="active site" description="Electrophile" evidence="7">
    <location>
        <position position="95"/>
    </location>
</feature>
<comment type="similarity">
    <text evidence="2 7 8">Belongs to the triosephosphate isomerase family.</text>
</comment>
<evidence type="ECO:0000256" key="8">
    <source>
        <dbReference type="RuleBase" id="RU363013"/>
    </source>
</evidence>
<dbReference type="SUPFAM" id="SSF51351">
    <property type="entry name" value="Triosephosphate isomerase (TIM)"/>
    <property type="match status" value="1"/>
</dbReference>
<name>A0A2X3KWB3_9BACT</name>
<comment type="pathway">
    <text evidence="1 7 8">Carbohydrate degradation; glycolysis; D-glyceraldehyde 3-phosphate from glycerone phosphate: step 1/1.</text>
</comment>
<feature type="binding site" evidence="7">
    <location>
        <position position="211"/>
    </location>
    <ligand>
        <name>substrate</name>
    </ligand>
</feature>
<dbReference type="GO" id="GO:0046166">
    <property type="term" value="P:glyceraldehyde-3-phosphate biosynthetic process"/>
    <property type="evidence" value="ECO:0007669"/>
    <property type="project" value="TreeGrafter"/>
</dbReference>
<dbReference type="Proteomes" id="UP000249818">
    <property type="component" value="Chromosome BARAN1"/>
</dbReference>
<dbReference type="GO" id="GO:0006094">
    <property type="term" value="P:gluconeogenesis"/>
    <property type="evidence" value="ECO:0007669"/>
    <property type="project" value="UniProtKB-UniRule"/>
</dbReference>
<feature type="binding site" evidence="7">
    <location>
        <position position="172"/>
    </location>
    <ligand>
        <name>substrate</name>
    </ligand>
</feature>
<evidence type="ECO:0000256" key="7">
    <source>
        <dbReference type="HAMAP-Rule" id="MF_00147"/>
    </source>
</evidence>
<dbReference type="UniPathway" id="UPA00109">
    <property type="reaction ID" value="UER00189"/>
</dbReference>
<dbReference type="NCBIfam" id="TIGR00419">
    <property type="entry name" value="tim"/>
    <property type="match status" value="1"/>
</dbReference>
<dbReference type="InterPro" id="IPR013785">
    <property type="entry name" value="Aldolase_TIM"/>
</dbReference>
<keyword evidence="4 7" id="KW-0963">Cytoplasm</keyword>
<comment type="pathway">
    <text evidence="7 8">Carbohydrate biosynthesis; gluconeogenesis.</text>
</comment>
<dbReference type="HAMAP" id="MF_00147_B">
    <property type="entry name" value="TIM_B"/>
    <property type="match status" value="1"/>
</dbReference>
<dbReference type="PANTHER" id="PTHR21139:SF42">
    <property type="entry name" value="TRIOSEPHOSPHATE ISOMERASE"/>
    <property type="match status" value="1"/>
</dbReference>
<dbReference type="InterPro" id="IPR020861">
    <property type="entry name" value="Triosephosphate_isomerase_AS"/>
</dbReference>
<dbReference type="Pfam" id="PF00121">
    <property type="entry name" value="TIM"/>
    <property type="match status" value="1"/>
</dbReference>
<dbReference type="PANTHER" id="PTHR21139">
    <property type="entry name" value="TRIOSEPHOSPHATE ISOMERASE"/>
    <property type="match status" value="1"/>
</dbReference>
<keyword evidence="10" id="KW-1185">Reference proteome</keyword>
<evidence type="ECO:0000256" key="1">
    <source>
        <dbReference type="ARBA" id="ARBA00004680"/>
    </source>
</evidence>
<evidence type="ECO:0000313" key="9">
    <source>
        <dbReference type="EMBL" id="SQD92888.1"/>
    </source>
</evidence>
<comment type="catalytic activity">
    <reaction evidence="7 8">
        <text>D-glyceraldehyde 3-phosphate = dihydroxyacetone phosphate</text>
        <dbReference type="Rhea" id="RHEA:18585"/>
        <dbReference type="ChEBI" id="CHEBI:57642"/>
        <dbReference type="ChEBI" id="CHEBI:59776"/>
        <dbReference type="EC" id="5.3.1.1"/>
    </reaction>
</comment>
<dbReference type="GO" id="GO:0019563">
    <property type="term" value="P:glycerol catabolic process"/>
    <property type="evidence" value="ECO:0007669"/>
    <property type="project" value="TreeGrafter"/>
</dbReference>
<dbReference type="EC" id="5.3.1.1" evidence="7 8"/>
<comment type="function">
    <text evidence="7">Involved in the gluconeogenesis. Catalyzes stereospecifically the conversion of dihydroxyacetone phosphate (DHAP) to D-glyceraldehyde-3-phosphate (G3P).</text>
</comment>
<sequence length="250" mass="26610">MRTPLVAANWKMHKTIPEARAYLERLLELVGREAGVEVVVIPSFTSLPAAAELLAGTPLGLGAQDAYPEPAGAYTGEVSVTQVADVGVHYVLCGHSERRNLFGEGDELVGRKVQAVVAHGITPILCVGETLDERRAGGVWKVVERQLERGVAGLNDNPRGLVIAYEPVWAIGTGVAAQPSDAQAMAARIRVWLRKRFGARGDRVRIQYGGSVNTDNAGGFLSLPDVDGALVGGASLDPDTFWAIARSAHR</sequence>
<dbReference type="GO" id="GO:0004807">
    <property type="term" value="F:triose-phosphate isomerase activity"/>
    <property type="evidence" value="ECO:0007669"/>
    <property type="project" value="UniProtKB-UniRule"/>
</dbReference>
<feature type="binding site" evidence="7">
    <location>
        <begin position="232"/>
        <end position="233"/>
    </location>
    <ligand>
        <name>substrate</name>
    </ligand>
</feature>
<evidence type="ECO:0000256" key="5">
    <source>
        <dbReference type="ARBA" id="ARBA00023152"/>
    </source>
</evidence>
<accession>A0A2X3KWB3</accession>
<dbReference type="KEGG" id="bana:BARAN1_0864"/>
<dbReference type="InterPro" id="IPR000652">
    <property type="entry name" value="Triosephosphate_isomerase"/>
</dbReference>
<organism evidence="9 10">
    <name type="scientific">Candidatus Bipolaricaulis anaerobius</name>
    <dbReference type="NCBI Taxonomy" id="2026885"/>
    <lineage>
        <taxon>Bacteria</taxon>
        <taxon>Candidatus Bipolaricaulota</taxon>
        <taxon>Candidatus Bipolaricaulia</taxon>
        <taxon>Candidatus Bipolaricaulales</taxon>
        <taxon>Candidatus Bipolaricaulaceae</taxon>
        <taxon>Candidatus Bipolaricaulis</taxon>
    </lineage>
</organism>
<dbReference type="GO" id="GO:0006096">
    <property type="term" value="P:glycolytic process"/>
    <property type="evidence" value="ECO:0007669"/>
    <property type="project" value="UniProtKB-UniRule"/>
</dbReference>
<evidence type="ECO:0000313" key="10">
    <source>
        <dbReference type="Proteomes" id="UP000249818"/>
    </source>
</evidence>
<evidence type="ECO:0000256" key="3">
    <source>
        <dbReference type="ARBA" id="ARBA00022432"/>
    </source>
</evidence>
<dbReference type="EMBL" id="LS483254">
    <property type="protein sequence ID" value="SQD92888.1"/>
    <property type="molecule type" value="Genomic_DNA"/>
</dbReference>
<gene>
    <name evidence="7 9" type="primary">tpiA</name>
    <name evidence="9" type="ORF">BARAN1_0864</name>
</gene>
<dbReference type="PROSITE" id="PS51440">
    <property type="entry name" value="TIM_2"/>
    <property type="match status" value="1"/>
</dbReference>
<feature type="active site" description="Proton acceptor" evidence="7">
    <location>
        <position position="166"/>
    </location>
</feature>
<dbReference type="PROSITE" id="PS00171">
    <property type="entry name" value="TIM_1"/>
    <property type="match status" value="1"/>
</dbReference>
<proteinExistence type="inferred from homology"/>
<dbReference type="AlphaFoldDB" id="A0A2X3KWB3"/>
<keyword evidence="6 7" id="KW-0413">Isomerase</keyword>
<evidence type="ECO:0000256" key="6">
    <source>
        <dbReference type="ARBA" id="ARBA00023235"/>
    </source>
</evidence>
<evidence type="ECO:0000256" key="2">
    <source>
        <dbReference type="ARBA" id="ARBA00007422"/>
    </source>
</evidence>
<dbReference type="InterPro" id="IPR022896">
    <property type="entry name" value="TrioseP_Isoase_bac/euk"/>
</dbReference>
<keyword evidence="5 7" id="KW-0324">Glycolysis</keyword>
<comment type="subunit">
    <text evidence="7 8">Homodimer.</text>
</comment>
<dbReference type="OrthoDB" id="9809429at2"/>
<dbReference type="FunFam" id="3.20.20.70:FF:000016">
    <property type="entry name" value="Triosephosphate isomerase"/>
    <property type="match status" value="1"/>
</dbReference>
<dbReference type="InterPro" id="IPR035990">
    <property type="entry name" value="TIM_sf"/>
</dbReference>
<comment type="subcellular location">
    <subcellularLocation>
        <location evidence="7 8">Cytoplasm</location>
    </subcellularLocation>
</comment>
<evidence type="ECO:0000256" key="4">
    <source>
        <dbReference type="ARBA" id="ARBA00022490"/>
    </source>
</evidence>
<reference evidence="10" key="1">
    <citation type="submission" date="2018-05" db="EMBL/GenBank/DDBJ databases">
        <authorList>
            <person name="Hao L."/>
        </authorList>
    </citation>
    <scope>NUCLEOTIDE SEQUENCE [LARGE SCALE GENOMIC DNA]</scope>
</reference>
<dbReference type="CDD" id="cd00311">
    <property type="entry name" value="TIM"/>
    <property type="match status" value="1"/>
</dbReference>
<feature type="binding site" evidence="7">
    <location>
        <begin position="9"/>
        <end position="11"/>
    </location>
    <ligand>
        <name>substrate</name>
    </ligand>
</feature>
<dbReference type="UniPathway" id="UPA00138"/>